<dbReference type="Proteomes" id="UP000029640">
    <property type="component" value="Unassembled WGS sequence"/>
</dbReference>
<dbReference type="PATRIC" id="fig|1265313.6.peg.590"/>
<dbReference type="GO" id="GO:0005524">
    <property type="term" value="F:ATP binding"/>
    <property type="evidence" value="ECO:0007669"/>
    <property type="project" value="UniProtKB-KW"/>
</dbReference>
<feature type="domain" description="Histidine kinase" evidence="19">
    <location>
        <begin position="248"/>
        <end position="469"/>
    </location>
</feature>
<dbReference type="Gene3D" id="3.40.50.2300">
    <property type="match status" value="2"/>
</dbReference>
<evidence type="ECO:0000259" key="21">
    <source>
        <dbReference type="PROSITE" id="PS50894"/>
    </source>
</evidence>
<dbReference type="eggNOG" id="COG0642">
    <property type="taxonomic scope" value="Bacteria"/>
</dbReference>
<dbReference type="EMBL" id="AUVB01000017">
    <property type="protein sequence ID" value="KGE04790.1"/>
    <property type="molecule type" value="Genomic_DNA"/>
</dbReference>
<evidence type="ECO:0000256" key="14">
    <source>
        <dbReference type="ARBA" id="ARBA00064003"/>
    </source>
</evidence>
<dbReference type="EC" id="2.7.13.3" evidence="3"/>
<evidence type="ECO:0000256" key="18">
    <source>
        <dbReference type="SAM" id="Phobius"/>
    </source>
</evidence>
<keyword evidence="9" id="KW-0418">Kinase</keyword>
<organism evidence="22 23">
    <name type="scientific">Pseudohaliea rubra DSM 19751</name>
    <dbReference type="NCBI Taxonomy" id="1265313"/>
    <lineage>
        <taxon>Bacteria</taxon>
        <taxon>Pseudomonadati</taxon>
        <taxon>Pseudomonadota</taxon>
        <taxon>Gammaproteobacteria</taxon>
        <taxon>Cellvibrionales</taxon>
        <taxon>Halieaceae</taxon>
        <taxon>Pseudohaliea</taxon>
    </lineage>
</organism>
<dbReference type="SUPFAM" id="SSF47226">
    <property type="entry name" value="Histidine-containing phosphotransfer domain, HPT domain"/>
    <property type="match status" value="1"/>
</dbReference>
<dbReference type="CDD" id="cd16922">
    <property type="entry name" value="HATPase_EvgS-ArcB-TorS-like"/>
    <property type="match status" value="1"/>
</dbReference>
<keyword evidence="23" id="KW-1185">Reference proteome</keyword>
<dbReference type="PROSITE" id="PS50109">
    <property type="entry name" value="HIS_KIN"/>
    <property type="match status" value="1"/>
</dbReference>
<accession>A0A095VTT9</accession>
<dbReference type="InterPro" id="IPR008207">
    <property type="entry name" value="Sig_transdc_His_kin_Hpt_dom"/>
</dbReference>
<dbReference type="InterPro" id="IPR003661">
    <property type="entry name" value="HisK_dim/P_dom"/>
</dbReference>
<feature type="transmembrane region" description="Helical" evidence="18">
    <location>
        <begin position="25"/>
        <end position="47"/>
    </location>
</feature>
<dbReference type="SMART" id="SM00388">
    <property type="entry name" value="HisKA"/>
    <property type="match status" value="1"/>
</dbReference>
<dbReference type="GO" id="GO:0005886">
    <property type="term" value="C:plasma membrane"/>
    <property type="evidence" value="ECO:0007669"/>
    <property type="project" value="UniProtKB-SubCell"/>
</dbReference>
<dbReference type="SMART" id="SM00387">
    <property type="entry name" value="HATPase_c"/>
    <property type="match status" value="1"/>
</dbReference>
<dbReference type="STRING" id="1265313.HRUBRA_00595"/>
<dbReference type="AlphaFoldDB" id="A0A095VTT9"/>
<dbReference type="Pfam" id="PF01627">
    <property type="entry name" value="Hpt"/>
    <property type="match status" value="1"/>
</dbReference>
<feature type="modified residue" description="Phosphohistidine" evidence="16">
    <location>
        <position position="836"/>
    </location>
</feature>
<feature type="domain" description="Response regulatory" evidence="20">
    <location>
        <begin position="488"/>
        <end position="607"/>
    </location>
</feature>
<dbReference type="Pfam" id="PF13675">
    <property type="entry name" value="PilJ"/>
    <property type="match status" value="1"/>
</dbReference>
<evidence type="ECO:0000256" key="13">
    <source>
        <dbReference type="ARBA" id="ARBA00023136"/>
    </source>
</evidence>
<dbReference type="OrthoDB" id="6187449at2"/>
<dbReference type="CDD" id="cd00156">
    <property type="entry name" value="REC"/>
    <property type="match status" value="1"/>
</dbReference>
<dbReference type="Gene3D" id="1.10.287.130">
    <property type="match status" value="1"/>
</dbReference>
<dbReference type="PANTHER" id="PTHR45339">
    <property type="entry name" value="HYBRID SIGNAL TRANSDUCTION HISTIDINE KINASE J"/>
    <property type="match status" value="1"/>
</dbReference>
<dbReference type="SUPFAM" id="SSF47384">
    <property type="entry name" value="Homodimeric domain of signal transducing histidine kinase"/>
    <property type="match status" value="1"/>
</dbReference>
<dbReference type="InterPro" id="IPR011006">
    <property type="entry name" value="CheY-like_superfamily"/>
</dbReference>
<evidence type="ECO:0000256" key="17">
    <source>
        <dbReference type="PROSITE-ProRule" id="PRU00169"/>
    </source>
</evidence>
<comment type="caution">
    <text evidence="22">The sequence shown here is derived from an EMBL/GenBank/DDBJ whole genome shotgun (WGS) entry which is preliminary data.</text>
</comment>
<evidence type="ECO:0000256" key="10">
    <source>
        <dbReference type="ARBA" id="ARBA00022840"/>
    </source>
</evidence>
<proteinExistence type="predicted"/>
<dbReference type="PRINTS" id="PR00344">
    <property type="entry name" value="BCTRLSENSOR"/>
</dbReference>
<evidence type="ECO:0000256" key="4">
    <source>
        <dbReference type="ARBA" id="ARBA00022475"/>
    </source>
</evidence>
<keyword evidence="6" id="KW-0808">Transferase</keyword>
<dbReference type="CDD" id="cd00082">
    <property type="entry name" value="HisKA"/>
    <property type="match status" value="1"/>
</dbReference>
<feature type="domain" description="HPt" evidence="21">
    <location>
        <begin position="797"/>
        <end position="895"/>
    </location>
</feature>
<feature type="domain" description="Response regulatory" evidence="20">
    <location>
        <begin position="636"/>
        <end position="752"/>
    </location>
</feature>
<dbReference type="InterPro" id="IPR003594">
    <property type="entry name" value="HATPase_dom"/>
</dbReference>
<dbReference type="SUPFAM" id="SSF52172">
    <property type="entry name" value="CheY-like"/>
    <property type="match status" value="2"/>
</dbReference>
<evidence type="ECO:0000256" key="16">
    <source>
        <dbReference type="PROSITE-ProRule" id="PRU00110"/>
    </source>
</evidence>
<evidence type="ECO:0000256" key="12">
    <source>
        <dbReference type="ARBA" id="ARBA00023012"/>
    </source>
</evidence>
<sequence length="973" mass="103413">MDDKPPEPAVASHEARVAREMRRRYLLALALVAGLASAAAVILQLAIRAEEDTAALVNISGRQRMLSQRTALLAHRLVYAPDEQRKELAASLDEAMAAMADSHAWLTRAEDVNDPPPPLSAATRALYFEGPNALDPQVQHYLERLRALRSAPAPGPALAAILAASEGPLLHTLDRVVRQYQAEGEAAVGRLQWTQATVWGLLLLLLFFEAVFIFLPLVRRTRRLIGELSAAQAEAEAGSRAKSTFLANMSHEIRTPMNAILGMTDLALQSDLDPRQRNYLEKARRSAGVLLGLLNDILDFSKIEAGKLETERVVFDVRAVLDNVATVVGLKAEEKHLEFLFDLPPGLPPYLVGDPLRLAQVLINLGGNAVKFTENGEVVIGAEICARDDEELTVHFWVRDTGIGLSDADRERLFKAFIQADTSTTRRFGGTGLGLVICQRLVDLMGGDLWLESEAGEGSTFHFTARLGEAAEGPAPATATAERLGMPRTLVVDDNGAAREVIGAMLRRLGLRAEAVGSGSEALAMLEAAGDDPYRLVILDWCMPAMDGISLSRAIGALQSVATPALVLVTGGDPEAARRPASGAAIGAFLAKPVTPSALLEAAAEALGMAELVPRARRRARGTSFDADRERVRGARVLLVEDNDINRELAVELLESNGLSVAVAVDGQEALERLDEETFDGVLMDCHMPVMDGYAATRALRSQRRFRDLPILAMTANAMAGDRERVLEAGMNDHIPKPIDIDLLFSTLAHWITPAGGSAGAATRAPSGGPAVTDGVLADLRTADLAVDSAIARLDGNRDLYLRLLRRLASTREETLAVFDRALADADWAEAERRAHTLKGLALGVGATELASAAATLERAATLHREDSAARADAGAAFEALAAALPAAAPAAPAAAAVGAPGEEELAAALATLKDMVAGSDARAPQWLETIGPQLAAAGFAGEVAALTEALDEYDFVRAAEHLGALDAAGRQP</sequence>
<dbReference type="CDD" id="cd17546">
    <property type="entry name" value="REC_hyHK_CKI1_RcsC-like"/>
    <property type="match status" value="1"/>
</dbReference>
<dbReference type="HOGENOM" id="CLU_000445_114_15_6"/>
<keyword evidence="10" id="KW-0067">ATP-binding</keyword>
<evidence type="ECO:0000313" key="23">
    <source>
        <dbReference type="Proteomes" id="UP000029640"/>
    </source>
</evidence>
<evidence type="ECO:0000256" key="5">
    <source>
        <dbReference type="ARBA" id="ARBA00022553"/>
    </source>
</evidence>
<dbReference type="InterPro" id="IPR036641">
    <property type="entry name" value="HPT_dom_sf"/>
</dbReference>
<protein>
    <recommendedName>
        <fullName evidence="15">Sensory/regulatory protein RpfC</fullName>
        <ecNumber evidence="3">2.7.13.3</ecNumber>
    </recommendedName>
</protein>
<evidence type="ECO:0000259" key="19">
    <source>
        <dbReference type="PROSITE" id="PS50109"/>
    </source>
</evidence>
<dbReference type="SMART" id="SM00073">
    <property type="entry name" value="HPT"/>
    <property type="match status" value="1"/>
</dbReference>
<dbReference type="PROSITE" id="PS50894">
    <property type="entry name" value="HPT"/>
    <property type="match status" value="1"/>
</dbReference>
<keyword evidence="4" id="KW-1003">Cell membrane</keyword>
<comment type="subunit">
    <text evidence="14">At low DSF concentrations, interacts with RpfF.</text>
</comment>
<evidence type="ECO:0000256" key="6">
    <source>
        <dbReference type="ARBA" id="ARBA00022679"/>
    </source>
</evidence>
<dbReference type="SMART" id="SM00448">
    <property type="entry name" value="REC"/>
    <property type="match status" value="2"/>
</dbReference>
<evidence type="ECO:0000256" key="3">
    <source>
        <dbReference type="ARBA" id="ARBA00012438"/>
    </source>
</evidence>
<dbReference type="InterPro" id="IPR001789">
    <property type="entry name" value="Sig_transdc_resp-reg_receiver"/>
</dbReference>
<dbReference type="InterPro" id="IPR036097">
    <property type="entry name" value="HisK_dim/P_sf"/>
</dbReference>
<name>A0A095VTT9_9GAMM</name>
<dbReference type="InterPro" id="IPR036890">
    <property type="entry name" value="HATPase_C_sf"/>
</dbReference>
<comment type="subcellular location">
    <subcellularLocation>
        <location evidence="2">Cell membrane</location>
        <topology evidence="2">Multi-pass membrane protein</topology>
    </subcellularLocation>
</comment>
<keyword evidence="13 18" id="KW-0472">Membrane</keyword>
<keyword evidence="11 18" id="KW-1133">Transmembrane helix</keyword>
<dbReference type="Pfam" id="PF02518">
    <property type="entry name" value="HATPase_c"/>
    <property type="match status" value="1"/>
</dbReference>
<reference evidence="22 23" key="1">
    <citation type="journal article" date="2014" name="Genome Announc.">
        <title>Genome Sequence of Gammaproteobacterial Pseudohaliea rubra Type Strain DSM 19751, Isolated from Coastal Seawater of the Mediterranean Sea.</title>
        <authorList>
            <person name="Spring S."/>
            <person name="Fiebig A."/>
            <person name="Riedel T."/>
            <person name="Goker M."/>
            <person name="Klenk H.P."/>
        </authorList>
    </citation>
    <scope>NUCLEOTIDE SEQUENCE [LARGE SCALE GENOMIC DNA]</scope>
    <source>
        <strain evidence="22 23">DSM 19751</strain>
    </source>
</reference>
<dbReference type="FunFam" id="1.10.287.130:FF:000002">
    <property type="entry name" value="Two-component osmosensing histidine kinase"/>
    <property type="match status" value="1"/>
</dbReference>
<feature type="modified residue" description="4-aspartylphosphate" evidence="17">
    <location>
        <position position="685"/>
    </location>
</feature>
<keyword evidence="12" id="KW-0902">Two-component regulatory system</keyword>
<dbReference type="Gene3D" id="1.20.120.160">
    <property type="entry name" value="HPT domain"/>
    <property type="match status" value="1"/>
</dbReference>
<feature type="transmembrane region" description="Helical" evidence="18">
    <location>
        <begin position="198"/>
        <end position="218"/>
    </location>
</feature>
<gene>
    <name evidence="22" type="ORF">HRUBRA_00595</name>
</gene>
<evidence type="ECO:0000256" key="2">
    <source>
        <dbReference type="ARBA" id="ARBA00004651"/>
    </source>
</evidence>
<evidence type="ECO:0000256" key="7">
    <source>
        <dbReference type="ARBA" id="ARBA00022692"/>
    </source>
</evidence>
<evidence type="ECO:0000256" key="11">
    <source>
        <dbReference type="ARBA" id="ARBA00022989"/>
    </source>
</evidence>
<dbReference type="FunFam" id="3.30.565.10:FF:000010">
    <property type="entry name" value="Sensor histidine kinase RcsC"/>
    <property type="match status" value="1"/>
</dbReference>
<evidence type="ECO:0000256" key="9">
    <source>
        <dbReference type="ARBA" id="ARBA00022777"/>
    </source>
</evidence>
<keyword evidence="8" id="KW-0547">Nucleotide-binding</keyword>
<dbReference type="RefSeq" id="WP_052094955.1">
    <property type="nucleotide sequence ID" value="NZ_KN234808.1"/>
</dbReference>
<comment type="catalytic activity">
    <reaction evidence="1">
        <text>ATP + protein L-histidine = ADP + protein N-phospho-L-histidine.</text>
        <dbReference type="EC" id="2.7.13.3"/>
    </reaction>
</comment>
<keyword evidence="5 17" id="KW-0597">Phosphoprotein</keyword>
<evidence type="ECO:0000313" key="22">
    <source>
        <dbReference type="EMBL" id="KGE04790.1"/>
    </source>
</evidence>
<evidence type="ECO:0000256" key="1">
    <source>
        <dbReference type="ARBA" id="ARBA00000085"/>
    </source>
</evidence>
<feature type="modified residue" description="4-aspartylphosphate" evidence="17">
    <location>
        <position position="540"/>
    </location>
</feature>
<keyword evidence="7 18" id="KW-0812">Transmembrane</keyword>
<dbReference type="InterPro" id="IPR004358">
    <property type="entry name" value="Sig_transdc_His_kin-like_C"/>
</dbReference>
<dbReference type="InterPro" id="IPR029095">
    <property type="entry name" value="NarX-like_N"/>
</dbReference>
<evidence type="ECO:0000256" key="15">
    <source>
        <dbReference type="ARBA" id="ARBA00068150"/>
    </source>
</evidence>
<dbReference type="Gene3D" id="3.30.565.10">
    <property type="entry name" value="Histidine kinase-like ATPase, C-terminal domain"/>
    <property type="match status" value="1"/>
</dbReference>
<evidence type="ECO:0000256" key="8">
    <source>
        <dbReference type="ARBA" id="ARBA00022741"/>
    </source>
</evidence>
<dbReference type="PANTHER" id="PTHR45339:SF1">
    <property type="entry name" value="HYBRID SIGNAL TRANSDUCTION HISTIDINE KINASE J"/>
    <property type="match status" value="1"/>
</dbReference>
<dbReference type="Pfam" id="PF00512">
    <property type="entry name" value="HisKA"/>
    <property type="match status" value="1"/>
</dbReference>
<dbReference type="SUPFAM" id="SSF55874">
    <property type="entry name" value="ATPase domain of HSP90 chaperone/DNA topoisomerase II/histidine kinase"/>
    <property type="match status" value="1"/>
</dbReference>
<dbReference type="Pfam" id="PF00072">
    <property type="entry name" value="Response_reg"/>
    <property type="match status" value="2"/>
</dbReference>
<dbReference type="PROSITE" id="PS50110">
    <property type="entry name" value="RESPONSE_REGULATORY"/>
    <property type="match status" value="2"/>
</dbReference>
<dbReference type="GO" id="GO:0000155">
    <property type="term" value="F:phosphorelay sensor kinase activity"/>
    <property type="evidence" value="ECO:0007669"/>
    <property type="project" value="InterPro"/>
</dbReference>
<dbReference type="InterPro" id="IPR005467">
    <property type="entry name" value="His_kinase_dom"/>
</dbReference>
<evidence type="ECO:0000259" key="20">
    <source>
        <dbReference type="PROSITE" id="PS50110"/>
    </source>
</evidence>